<reference evidence="7" key="3">
    <citation type="submission" date="2025-08" db="UniProtKB">
        <authorList>
            <consortium name="Ensembl"/>
        </authorList>
    </citation>
    <scope>IDENTIFICATION</scope>
</reference>
<dbReference type="GO" id="GO:0003723">
    <property type="term" value="F:RNA binding"/>
    <property type="evidence" value="ECO:0000318"/>
    <property type="project" value="GO_Central"/>
</dbReference>
<dbReference type="InterPro" id="IPR034353">
    <property type="entry name" value="ABT1/ESF2_RRM"/>
</dbReference>
<dbReference type="PANTHER" id="PTHR12311:SF7">
    <property type="entry name" value="ACTIVATOR OF BASAL TRANSCRIPTION 1"/>
    <property type="match status" value="1"/>
</dbReference>
<organism evidence="7 8">
    <name type="scientific">Ciona intestinalis</name>
    <name type="common">Transparent sea squirt</name>
    <name type="synonym">Ascidia intestinalis</name>
    <dbReference type="NCBI Taxonomy" id="7719"/>
    <lineage>
        <taxon>Eukaryota</taxon>
        <taxon>Metazoa</taxon>
        <taxon>Chordata</taxon>
        <taxon>Tunicata</taxon>
        <taxon>Ascidiacea</taxon>
        <taxon>Phlebobranchia</taxon>
        <taxon>Cionidae</taxon>
        <taxon>Ciona</taxon>
    </lineage>
</organism>
<feature type="region of interest" description="Disordered" evidence="6">
    <location>
        <begin position="203"/>
        <end position="243"/>
    </location>
</feature>
<dbReference type="InterPro" id="IPR012677">
    <property type="entry name" value="Nucleotide-bd_a/b_plait_sf"/>
</dbReference>
<evidence type="ECO:0000313" key="7">
    <source>
        <dbReference type="Ensembl" id="ENSCINP00000008982.3"/>
    </source>
</evidence>
<dbReference type="InParanoid" id="F7BMN7"/>
<dbReference type="GO" id="GO:0000480">
    <property type="term" value="P:endonucleolytic cleavage in 5'-ETS of tricistronic rRNA transcript (SSU-rRNA, 5.8S rRNA, LSU-rRNA)"/>
    <property type="evidence" value="ECO:0000318"/>
    <property type="project" value="GO_Central"/>
</dbReference>
<dbReference type="CDD" id="cd12263">
    <property type="entry name" value="RRM_ABT1_like"/>
    <property type="match status" value="1"/>
</dbReference>
<evidence type="ECO:0000313" key="8">
    <source>
        <dbReference type="Proteomes" id="UP000008144"/>
    </source>
</evidence>
<gene>
    <name evidence="7" type="primary">LOC100181934</name>
</gene>
<dbReference type="PANTHER" id="PTHR12311">
    <property type="entry name" value="ACTIVATOR OF BASAL TRANSCRIPTION 1"/>
    <property type="match status" value="1"/>
</dbReference>
<dbReference type="Gene3D" id="3.30.70.330">
    <property type="match status" value="1"/>
</dbReference>
<dbReference type="HOGENOM" id="CLU_054086_3_1_1"/>
<dbReference type="RefSeq" id="XP_002129276.1">
    <property type="nucleotide sequence ID" value="XM_002129240.5"/>
</dbReference>
<dbReference type="GO" id="GO:0005730">
    <property type="term" value="C:nucleolus"/>
    <property type="evidence" value="ECO:0000318"/>
    <property type="project" value="GO_Central"/>
</dbReference>
<proteinExistence type="inferred from homology"/>
<dbReference type="FunCoup" id="F7BMN7">
    <property type="interactions" value="165"/>
</dbReference>
<keyword evidence="5" id="KW-0539">Nucleus</keyword>
<dbReference type="KEGG" id="cin:100181934"/>
<protein>
    <recommendedName>
        <fullName evidence="3">Activator of basal transcription 1</fullName>
    </recommendedName>
</protein>
<comment type="similarity">
    <text evidence="2">Belongs to the ESF2/ABP1 family.</text>
</comment>
<dbReference type="InterPro" id="IPR039119">
    <property type="entry name" value="ABT1/Esf2"/>
</dbReference>
<reference evidence="7" key="4">
    <citation type="submission" date="2025-09" db="UniProtKB">
        <authorList>
            <consortium name="Ensembl"/>
        </authorList>
    </citation>
    <scope>IDENTIFICATION</scope>
</reference>
<evidence type="ECO:0000256" key="3">
    <source>
        <dbReference type="ARBA" id="ARBA00020737"/>
    </source>
</evidence>
<dbReference type="Proteomes" id="UP000008144">
    <property type="component" value="Chromosome 1"/>
</dbReference>
<dbReference type="InterPro" id="IPR035979">
    <property type="entry name" value="RBD_domain_sf"/>
</dbReference>
<dbReference type="GO" id="GO:0034462">
    <property type="term" value="P:small-subunit processome assembly"/>
    <property type="evidence" value="ECO:0000318"/>
    <property type="project" value="GO_Central"/>
</dbReference>
<keyword evidence="8" id="KW-1185">Reference proteome</keyword>
<feature type="compositionally biased region" description="Polar residues" evidence="6">
    <location>
        <begin position="1"/>
        <end position="12"/>
    </location>
</feature>
<dbReference type="GeneID" id="100181934"/>
<dbReference type="EMBL" id="EAAA01000081">
    <property type="status" value="NOT_ANNOTATED_CDS"/>
    <property type="molecule type" value="Genomic_DNA"/>
</dbReference>
<keyword evidence="4" id="KW-0694">RNA-binding</keyword>
<evidence type="ECO:0000256" key="5">
    <source>
        <dbReference type="ARBA" id="ARBA00023242"/>
    </source>
</evidence>
<dbReference type="GO" id="GO:0000447">
    <property type="term" value="P:endonucleolytic cleavage in ITS1 to separate SSU-rRNA from 5.8S rRNA and LSU-rRNA from tricistronic rRNA transcript (SSU-rRNA, 5.8S rRNA, LSU-rRNA)"/>
    <property type="evidence" value="ECO:0000318"/>
    <property type="project" value="GO_Central"/>
</dbReference>
<evidence type="ECO:0000256" key="6">
    <source>
        <dbReference type="SAM" id="MobiDB-lite"/>
    </source>
</evidence>
<accession>A0A1W2WDX8</accession>
<evidence type="ECO:0000256" key="1">
    <source>
        <dbReference type="ARBA" id="ARBA00004604"/>
    </source>
</evidence>
<name>F7BMN7_CIOIN</name>
<reference evidence="8" key="1">
    <citation type="journal article" date="2002" name="Science">
        <title>The draft genome of Ciona intestinalis: insights into chordate and vertebrate origins.</title>
        <authorList>
            <person name="Dehal P."/>
            <person name="Satou Y."/>
            <person name="Campbell R.K."/>
            <person name="Chapman J."/>
            <person name="Degnan B."/>
            <person name="De Tomaso A."/>
            <person name="Davidson B."/>
            <person name="Di Gregorio A."/>
            <person name="Gelpke M."/>
            <person name="Goodstein D.M."/>
            <person name="Harafuji N."/>
            <person name="Hastings K.E."/>
            <person name="Ho I."/>
            <person name="Hotta K."/>
            <person name="Huang W."/>
            <person name="Kawashima T."/>
            <person name="Lemaire P."/>
            <person name="Martinez D."/>
            <person name="Meinertzhagen I.A."/>
            <person name="Necula S."/>
            <person name="Nonaka M."/>
            <person name="Putnam N."/>
            <person name="Rash S."/>
            <person name="Saiga H."/>
            <person name="Satake M."/>
            <person name="Terry A."/>
            <person name="Yamada L."/>
            <person name="Wang H.G."/>
            <person name="Awazu S."/>
            <person name="Azumi K."/>
            <person name="Boore J."/>
            <person name="Branno M."/>
            <person name="Chin-Bow S."/>
            <person name="DeSantis R."/>
            <person name="Doyle S."/>
            <person name="Francino P."/>
            <person name="Keys D.N."/>
            <person name="Haga S."/>
            <person name="Hayashi H."/>
            <person name="Hino K."/>
            <person name="Imai K.S."/>
            <person name="Inaba K."/>
            <person name="Kano S."/>
            <person name="Kobayashi K."/>
            <person name="Kobayashi M."/>
            <person name="Lee B.I."/>
            <person name="Makabe K.W."/>
            <person name="Manohar C."/>
            <person name="Matassi G."/>
            <person name="Medina M."/>
            <person name="Mochizuki Y."/>
            <person name="Mount S."/>
            <person name="Morishita T."/>
            <person name="Miura S."/>
            <person name="Nakayama A."/>
            <person name="Nishizaka S."/>
            <person name="Nomoto H."/>
            <person name="Ohta F."/>
            <person name="Oishi K."/>
            <person name="Rigoutsos I."/>
            <person name="Sano M."/>
            <person name="Sasaki A."/>
            <person name="Sasakura Y."/>
            <person name="Shoguchi E."/>
            <person name="Shin-i T."/>
            <person name="Spagnuolo A."/>
            <person name="Stainier D."/>
            <person name="Suzuki M.M."/>
            <person name="Tassy O."/>
            <person name="Takatori N."/>
            <person name="Tokuoka M."/>
            <person name="Yagi K."/>
            <person name="Yoshizaki F."/>
            <person name="Wada S."/>
            <person name="Zhang C."/>
            <person name="Hyatt P.D."/>
            <person name="Larimer F."/>
            <person name="Detter C."/>
            <person name="Doggett N."/>
            <person name="Glavina T."/>
            <person name="Hawkins T."/>
            <person name="Richardson P."/>
            <person name="Lucas S."/>
            <person name="Kohara Y."/>
            <person name="Levine M."/>
            <person name="Satoh N."/>
            <person name="Rokhsar D.S."/>
        </authorList>
    </citation>
    <scope>NUCLEOTIDE SEQUENCE [LARGE SCALE GENOMIC DNA]</scope>
</reference>
<dbReference type="GO" id="GO:0000472">
    <property type="term" value="P:endonucleolytic cleavage to generate mature 5'-end of SSU-rRNA from (SSU-rRNA, 5.8S rRNA, LSU-rRNA)"/>
    <property type="evidence" value="ECO:0000318"/>
    <property type="project" value="GO_Central"/>
</dbReference>
<feature type="region of interest" description="Disordered" evidence="6">
    <location>
        <begin position="1"/>
        <end position="25"/>
    </location>
</feature>
<dbReference type="SUPFAM" id="SSF54928">
    <property type="entry name" value="RNA-binding domain, RBD"/>
    <property type="match status" value="1"/>
</dbReference>
<reference evidence="7" key="2">
    <citation type="journal article" date="2008" name="Genome Biol.">
        <title>Improved genome assembly and evidence-based global gene model set for the chordate Ciona intestinalis: new insight into intron and operon populations.</title>
        <authorList>
            <person name="Satou Y."/>
            <person name="Mineta K."/>
            <person name="Ogasawara M."/>
            <person name="Sasakura Y."/>
            <person name="Shoguchi E."/>
            <person name="Ueno K."/>
            <person name="Yamada L."/>
            <person name="Matsumoto J."/>
            <person name="Wasserscheid J."/>
            <person name="Dewar K."/>
            <person name="Wiley G.B."/>
            <person name="Macmil S.L."/>
            <person name="Roe B.A."/>
            <person name="Zeller R.W."/>
            <person name="Hastings K.E."/>
            <person name="Lemaire P."/>
            <person name="Lindquist E."/>
            <person name="Endo T."/>
            <person name="Hotta K."/>
            <person name="Inaba K."/>
        </authorList>
    </citation>
    <scope>NUCLEOTIDE SEQUENCE [LARGE SCALE GENOMIC DNA]</scope>
    <source>
        <strain evidence="7">wild type</strain>
    </source>
</reference>
<dbReference type="GeneTree" id="ENSGT00390000002062"/>
<dbReference type="STRING" id="7719.ENSCINP00000008982"/>
<dbReference type="OMA" id="FKWIHLV"/>
<accession>F7BMN7</accession>
<dbReference type="OrthoDB" id="287393at2759"/>
<sequence>MDIGNNESVKNEVTTEEATKTDENEECLKKGPIPGVIYISFLPPKMTPLHVRQIFEKYGEVGRIFLQPEAHKPSKKKKVKPKYNKGTFTEGWIEMGDKTIAKRLAMTLNNTLISDGKKAKFSDHTWNVKYLHRFSWRHLTERLAHERELRKQRMRVEQSLARKETAAFISNVEASKKMESIKERKEKKGLVWEERRHAKKFKQRKTVEEMRKEKLKKLSGNTGSKITNTADPRKTVLSQIFGS</sequence>
<feature type="compositionally biased region" description="Polar residues" evidence="6">
    <location>
        <begin position="219"/>
        <end position="243"/>
    </location>
</feature>
<comment type="subcellular location">
    <subcellularLocation>
        <location evidence="1">Nucleus</location>
        <location evidence="1">Nucleolus</location>
    </subcellularLocation>
</comment>
<dbReference type="AlphaFoldDB" id="F7BMN7"/>
<evidence type="ECO:0000256" key="2">
    <source>
        <dbReference type="ARBA" id="ARBA00005819"/>
    </source>
</evidence>
<evidence type="ECO:0000256" key="4">
    <source>
        <dbReference type="ARBA" id="ARBA00022884"/>
    </source>
</evidence>
<dbReference type="Ensembl" id="ENSCINT00000008982.3">
    <property type="protein sequence ID" value="ENSCINP00000008982.3"/>
    <property type="gene ID" value="ENSCING00000004346.3"/>
</dbReference>